<evidence type="ECO:0008006" key="4">
    <source>
        <dbReference type="Google" id="ProtNLM"/>
    </source>
</evidence>
<proteinExistence type="predicted"/>
<accession>A0ABN2K6B7</accession>
<organism evidence="2 3">
    <name type="scientific">Nostocoides vanveenii</name>
    <dbReference type="NCBI Taxonomy" id="330835"/>
    <lineage>
        <taxon>Bacteria</taxon>
        <taxon>Bacillati</taxon>
        <taxon>Actinomycetota</taxon>
        <taxon>Actinomycetes</taxon>
        <taxon>Micrococcales</taxon>
        <taxon>Intrasporangiaceae</taxon>
        <taxon>Nostocoides</taxon>
    </lineage>
</organism>
<gene>
    <name evidence="2" type="ORF">GCM10009810_07160</name>
</gene>
<keyword evidence="3" id="KW-1185">Reference proteome</keyword>
<evidence type="ECO:0000313" key="2">
    <source>
        <dbReference type="EMBL" id="GAA1749314.1"/>
    </source>
</evidence>
<protein>
    <recommendedName>
        <fullName evidence="4">Transposase</fullName>
    </recommendedName>
</protein>
<reference evidence="2 3" key="1">
    <citation type="journal article" date="2019" name="Int. J. Syst. Evol. Microbiol.">
        <title>The Global Catalogue of Microorganisms (GCM) 10K type strain sequencing project: providing services to taxonomists for standard genome sequencing and annotation.</title>
        <authorList>
            <consortium name="The Broad Institute Genomics Platform"/>
            <consortium name="The Broad Institute Genome Sequencing Center for Infectious Disease"/>
            <person name="Wu L."/>
            <person name="Ma J."/>
        </authorList>
    </citation>
    <scope>NUCLEOTIDE SEQUENCE [LARGE SCALE GENOMIC DNA]</scope>
    <source>
        <strain evidence="2 3">JCM 15591</strain>
    </source>
</reference>
<dbReference type="EMBL" id="BAAAPN010000019">
    <property type="protein sequence ID" value="GAA1749314.1"/>
    <property type="molecule type" value="Genomic_DNA"/>
</dbReference>
<comment type="caution">
    <text evidence="2">The sequence shown here is derived from an EMBL/GenBank/DDBJ whole genome shotgun (WGS) entry which is preliminary data.</text>
</comment>
<evidence type="ECO:0000256" key="1">
    <source>
        <dbReference type="SAM" id="MobiDB-lite"/>
    </source>
</evidence>
<feature type="region of interest" description="Disordered" evidence="1">
    <location>
        <begin position="585"/>
        <end position="636"/>
    </location>
</feature>
<dbReference type="Proteomes" id="UP001501475">
    <property type="component" value="Unassembled WGS sequence"/>
</dbReference>
<sequence length="636" mass="71603">MSYFPDEKRGVYDDHVFAGRDLVAKCRAAADATGAARMLDEWDAKDKRSRSKFQRGGRKPWLTTEQVILLRLICAQYGTFEYQSVAALIGWGMSKKMMAELGIVMPRKITPDKLYKRVWTSIKHAESIIDPYNDYSIYRRRTYAEFDAYMENVDPAFVQERMERSLLFLNAFTQAIWKVMPPWLRGRCDGHVAVDATFVQAPARPGWGKDRAPERFASSDPHAAVYARQGDHGMTAENEASVGKKLTKVGWGYEATFVVSVANDPTREATFPSLIVGASFDRPGREPALNALAGIRAARRAGIPVKTVTGDRAYGNHPKVSKWALPLRKLGIDQVFDMRFRDLGRYAIVDGAMLLEGNLYCPCMAHRDDLIFATLDYRFGRQVVAQAGPQKGKTVHRRITWTEWQKLIKERAKFLLTPHGRVGKDGKARYRCPAMGPNPTVNCPLRKNPDSSDAQLPLGKKMLPLTVNRGGYCNNKSGISTAKPHPQNAVNPKDPNWKPADDDQIIAREVQHLQFGSDEWIARFSVGRQTIESVNDRVKHRTALRFDNTQGRRARGYAATVWYTALAVLTYNMKHLARFLTNITPVDRDGRGPVKKNTVRRRDEHNGYDTPRGVPNTQPVDPDGIPPDGYEQPDAA</sequence>
<evidence type="ECO:0000313" key="3">
    <source>
        <dbReference type="Proteomes" id="UP001501475"/>
    </source>
</evidence>
<name>A0ABN2K6B7_9MICO</name>